<keyword evidence="1" id="KW-0472">Membrane</keyword>
<dbReference type="PANTHER" id="PTHR40465">
    <property type="entry name" value="CHROMOSOME 1, WHOLE GENOME SHOTGUN SEQUENCE"/>
    <property type="match status" value="1"/>
</dbReference>
<feature type="transmembrane region" description="Helical" evidence="1">
    <location>
        <begin position="116"/>
        <end position="134"/>
    </location>
</feature>
<organism evidence="3 4">
    <name type="scientific">Roridomyces roridus</name>
    <dbReference type="NCBI Taxonomy" id="1738132"/>
    <lineage>
        <taxon>Eukaryota</taxon>
        <taxon>Fungi</taxon>
        <taxon>Dikarya</taxon>
        <taxon>Basidiomycota</taxon>
        <taxon>Agaricomycotina</taxon>
        <taxon>Agaricomycetes</taxon>
        <taxon>Agaricomycetidae</taxon>
        <taxon>Agaricales</taxon>
        <taxon>Marasmiineae</taxon>
        <taxon>Mycenaceae</taxon>
        <taxon>Roridomyces</taxon>
    </lineage>
</organism>
<dbReference type="InterPro" id="IPR045339">
    <property type="entry name" value="DUF6534"/>
</dbReference>
<feature type="transmembrane region" description="Helical" evidence="1">
    <location>
        <begin position="193"/>
        <end position="219"/>
    </location>
</feature>
<evidence type="ECO:0000313" key="3">
    <source>
        <dbReference type="EMBL" id="KAJ7608217.1"/>
    </source>
</evidence>
<dbReference type="Pfam" id="PF20152">
    <property type="entry name" value="DUF6534"/>
    <property type="match status" value="1"/>
</dbReference>
<dbReference type="AlphaFoldDB" id="A0AAD7B2J9"/>
<feature type="transmembrane region" description="Helical" evidence="1">
    <location>
        <begin position="225"/>
        <end position="245"/>
    </location>
</feature>
<proteinExistence type="predicted"/>
<evidence type="ECO:0000259" key="2">
    <source>
        <dbReference type="Pfam" id="PF20152"/>
    </source>
</evidence>
<name>A0AAD7B2J9_9AGAR</name>
<feature type="domain" description="DUF6534" evidence="2">
    <location>
        <begin position="156"/>
        <end position="247"/>
    </location>
</feature>
<feature type="transmembrane region" description="Helical" evidence="1">
    <location>
        <begin position="48"/>
        <end position="72"/>
    </location>
</feature>
<feature type="transmembrane region" description="Helical" evidence="1">
    <location>
        <begin position="12"/>
        <end position="36"/>
    </location>
</feature>
<accession>A0AAD7B2J9</accession>
<comment type="caution">
    <text evidence="3">The sequence shown here is derived from an EMBL/GenBank/DDBJ whole genome shotgun (WGS) entry which is preliminary data.</text>
</comment>
<reference evidence="3" key="1">
    <citation type="submission" date="2023-03" db="EMBL/GenBank/DDBJ databases">
        <title>Massive genome expansion in bonnet fungi (Mycena s.s.) driven by repeated elements and novel gene families across ecological guilds.</title>
        <authorList>
            <consortium name="Lawrence Berkeley National Laboratory"/>
            <person name="Harder C.B."/>
            <person name="Miyauchi S."/>
            <person name="Viragh M."/>
            <person name="Kuo A."/>
            <person name="Thoen E."/>
            <person name="Andreopoulos B."/>
            <person name="Lu D."/>
            <person name="Skrede I."/>
            <person name="Drula E."/>
            <person name="Henrissat B."/>
            <person name="Morin E."/>
            <person name="Kohler A."/>
            <person name="Barry K."/>
            <person name="LaButti K."/>
            <person name="Morin E."/>
            <person name="Salamov A."/>
            <person name="Lipzen A."/>
            <person name="Mereny Z."/>
            <person name="Hegedus B."/>
            <person name="Baldrian P."/>
            <person name="Stursova M."/>
            <person name="Weitz H."/>
            <person name="Taylor A."/>
            <person name="Grigoriev I.V."/>
            <person name="Nagy L.G."/>
            <person name="Martin F."/>
            <person name="Kauserud H."/>
        </authorList>
    </citation>
    <scope>NUCLEOTIDE SEQUENCE</scope>
    <source>
        <strain evidence="3">9284</strain>
    </source>
</reference>
<gene>
    <name evidence="3" type="ORF">FB45DRAFT_1067588</name>
</gene>
<dbReference type="PANTHER" id="PTHR40465:SF1">
    <property type="entry name" value="DUF6534 DOMAIN-CONTAINING PROTEIN"/>
    <property type="match status" value="1"/>
</dbReference>
<keyword evidence="4" id="KW-1185">Reference proteome</keyword>
<keyword evidence="1" id="KW-1133">Transmembrane helix</keyword>
<evidence type="ECO:0000313" key="4">
    <source>
        <dbReference type="Proteomes" id="UP001221142"/>
    </source>
</evidence>
<sequence>MPRVDLLYGSMLIGSLLNMVLYGVLLTQIPAAFIGYMKRNTPGRDFPWFRYLIGYLATAATANVIIQCGIIYQPLIIQYGEPQSFVFSPLLMPGEAFMISMVAAPIQLFTAWRLKVLTARAFGSGMALSIMVVLDRQFRDFPKFATVTTVWLSLTASCDVVIAAAMSFTLLTRTREIEIQRINPELNGKINRIIRLTLVTGSFTALGSLADVVIFHIFPKTTLNFIVNFPLSSIYILSLLALLNVREREQFTQSRDTQLSPAARSQPRVQILSLSVDGLSGDTHGCIDGWTADDLCSSLGG</sequence>
<protein>
    <recommendedName>
        <fullName evidence="2">DUF6534 domain-containing protein</fullName>
    </recommendedName>
</protein>
<feature type="transmembrane region" description="Helical" evidence="1">
    <location>
        <begin position="84"/>
        <end position="104"/>
    </location>
</feature>
<feature type="transmembrane region" description="Helical" evidence="1">
    <location>
        <begin position="150"/>
        <end position="172"/>
    </location>
</feature>
<dbReference type="Proteomes" id="UP001221142">
    <property type="component" value="Unassembled WGS sequence"/>
</dbReference>
<keyword evidence="1" id="KW-0812">Transmembrane</keyword>
<dbReference type="EMBL" id="JARKIF010000046">
    <property type="protein sequence ID" value="KAJ7608217.1"/>
    <property type="molecule type" value="Genomic_DNA"/>
</dbReference>
<evidence type="ECO:0000256" key="1">
    <source>
        <dbReference type="SAM" id="Phobius"/>
    </source>
</evidence>